<evidence type="ECO:0000256" key="5">
    <source>
        <dbReference type="ARBA" id="ARBA00023015"/>
    </source>
</evidence>
<dbReference type="PRINTS" id="PR00045">
    <property type="entry name" value="SIGMA54FCT"/>
</dbReference>
<gene>
    <name evidence="12" type="primary">rpoN</name>
    <name evidence="12" type="ORF">JFN93_14530</name>
</gene>
<dbReference type="GO" id="GO:0016779">
    <property type="term" value="F:nucleotidyltransferase activity"/>
    <property type="evidence" value="ECO:0007669"/>
    <property type="project" value="UniProtKB-KW"/>
</dbReference>
<dbReference type="GO" id="GO:0016987">
    <property type="term" value="F:sigma factor activity"/>
    <property type="evidence" value="ECO:0007669"/>
    <property type="project" value="UniProtKB-KW"/>
</dbReference>
<evidence type="ECO:0000256" key="3">
    <source>
        <dbReference type="ARBA" id="ARBA00022679"/>
    </source>
</evidence>
<dbReference type="PANTHER" id="PTHR32248:SF4">
    <property type="entry name" value="RNA POLYMERASE SIGMA-54 FACTOR"/>
    <property type="match status" value="1"/>
</dbReference>
<organism evidence="12 13">
    <name type="scientific">Geomesophilobacter sediminis</name>
    <dbReference type="NCBI Taxonomy" id="2798584"/>
    <lineage>
        <taxon>Bacteria</taxon>
        <taxon>Pseudomonadati</taxon>
        <taxon>Thermodesulfobacteriota</taxon>
        <taxon>Desulfuromonadia</taxon>
        <taxon>Geobacterales</taxon>
        <taxon>Geobacteraceae</taxon>
        <taxon>Geomesophilobacter</taxon>
    </lineage>
</organism>
<keyword evidence="3" id="KW-0808">Transferase</keyword>
<dbReference type="PROSITE" id="PS00717">
    <property type="entry name" value="SIGMA54_1"/>
    <property type="match status" value="1"/>
</dbReference>
<comment type="similarity">
    <text evidence="1">Belongs to the sigma-54 factor family.</text>
</comment>
<evidence type="ECO:0000313" key="12">
    <source>
        <dbReference type="EMBL" id="MBJ6725930.1"/>
    </source>
</evidence>
<comment type="caution">
    <text evidence="12">The sequence shown here is derived from an EMBL/GenBank/DDBJ whole genome shotgun (WGS) entry which is preliminary data.</text>
</comment>
<dbReference type="Pfam" id="PF04963">
    <property type="entry name" value="Sigma54_CBD"/>
    <property type="match status" value="1"/>
</dbReference>
<feature type="domain" description="RNA polymerase sigma factor 54 DNA-binding" evidence="10">
    <location>
        <begin position="355"/>
        <end position="513"/>
    </location>
</feature>
<dbReference type="Gene3D" id="1.10.10.1330">
    <property type="entry name" value="RNA polymerase sigma-54 factor, core-binding domain"/>
    <property type="match status" value="1"/>
</dbReference>
<feature type="region of interest" description="Disordered" evidence="9">
    <location>
        <begin position="46"/>
        <end position="97"/>
    </location>
</feature>
<dbReference type="PIRSF" id="PIRSF000774">
    <property type="entry name" value="RpoN"/>
    <property type="match status" value="1"/>
</dbReference>
<dbReference type="PROSITE" id="PS50044">
    <property type="entry name" value="SIGMA54_3"/>
    <property type="match status" value="1"/>
</dbReference>
<dbReference type="PANTHER" id="PTHR32248">
    <property type="entry name" value="RNA POLYMERASE SIGMA-54 FACTOR"/>
    <property type="match status" value="1"/>
</dbReference>
<dbReference type="NCBIfam" id="TIGR02395">
    <property type="entry name" value="rpoN_sigma"/>
    <property type="match status" value="1"/>
</dbReference>
<keyword evidence="5" id="KW-0805">Transcription regulation</keyword>
<dbReference type="GO" id="GO:0001216">
    <property type="term" value="F:DNA-binding transcription activator activity"/>
    <property type="evidence" value="ECO:0007669"/>
    <property type="project" value="InterPro"/>
</dbReference>
<evidence type="ECO:0000256" key="1">
    <source>
        <dbReference type="ARBA" id="ARBA00008798"/>
    </source>
</evidence>
<keyword evidence="8" id="KW-0804">Transcription</keyword>
<accession>A0A8J7JMK6</accession>
<keyword evidence="6" id="KW-0731">Sigma factor</keyword>
<feature type="compositionally biased region" description="Basic and acidic residues" evidence="9">
    <location>
        <begin position="81"/>
        <end position="93"/>
    </location>
</feature>
<evidence type="ECO:0000259" key="11">
    <source>
        <dbReference type="Pfam" id="PF04963"/>
    </source>
</evidence>
<evidence type="ECO:0000256" key="9">
    <source>
        <dbReference type="SAM" id="MobiDB-lite"/>
    </source>
</evidence>
<feature type="domain" description="RNA polymerase sigma factor 54 core-binding" evidence="11">
    <location>
        <begin position="118"/>
        <end position="339"/>
    </location>
</feature>
<evidence type="ECO:0000256" key="4">
    <source>
        <dbReference type="ARBA" id="ARBA00022695"/>
    </source>
</evidence>
<keyword evidence="7" id="KW-0238">DNA-binding</keyword>
<dbReference type="GO" id="GO:0000428">
    <property type="term" value="C:DNA-directed RNA polymerase complex"/>
    <property type="evidence" value="ECO:0007669"/>
    <property type="project" value="UniProtKB-KW"/>
</dbReference>
<feature type="compositionally biased region" description="Acidic residues" evidence="9">
    <location>
        <begin position="46"/>
        <end position="55"/>
    </location>
</feature>
<name>A0A8J7JMK6_9BACT</name>
<dbReference type="GO" id="GO:0003677">
    <property type="term" value="F:DNA binding"/>
    <property type="evidence" value="ECO:0007669"/>
    <property type="project" value="UniProtKB-KW"/>
</dbReference>
<dbReference type="RefSeq" id="WP_199384820.1">
    <property type="nucleotide sequence ID" value="NZ_JAEMHM010000011.1"/>
</dbReference>
<sequence>MAIEMRQQMKMSQQLVMTPQLQQAIKLLQLSRLELQDVVRQELEENPILDEVPEQEEIREPEQIELSEKEAEPESAASDFQEVRAGEETRDTDWDSYIDGYNYSAGEQYYDDEERPSFENLLTKKSTLADHLLWQLSLVRFTEGEMAIGAEIIGNIDEDGYLRATVEDIATACVLVEPFRHQVLGEAGLTEKSAAAEITEASDRFADQVLKPQVLPVLKRIQEFDPVGVGARDLRECLLLQVESLGMGGTIVEALLRDHLKDLESRKYKQAAKVLGVEIADILAASKIIAELDPKPGRMFGQEDVQYISADIFVHKVGDDYVVLLNDDGMPNLRINPLYTNEAKVGRSLDKQAEEYIGDKMRSAMWLIKSIQQRQRTIFKVAKSLVKFQRDFLDRGIEYLRPLVLRDIAEDIGMHESTISRVTTNKYMQTPQGLFELKYFFNSGISTGEGDFIASESVKSKIKELVDAEDPKRPYSDQRLAELLSTHNIVIARRTVTKYREMLRIGSSSERKKHF</sequence>
<feature type="compositionally biased region" description="Basic and acidic residues" evidence="9">
    <location>
        <begin position="56"/>
        <end position="72"/>
    </location>
</feature>
<dbReference type="Proteomes" id="UP000636888">
    <property type="component" value="Unassembled WGS sequence"/>
</dbReference>
<protein>
    <submittedName>
        <fullName evidence="12">RNA polymerase factor sigma-54</fullName>
    </submittedName>
</protein>
<dbReference type="AlphaFoldDB" id="A0A8J7JMK6"/>
<dbReference type="InterPro" id="IPR038709">
    <property type="entry name" value="RpoN_core-bd_sf"/>
</dbReference>
<dbReference type="EMBL" id="JAEMHM010000011">
    <property type="protein sequence ID" value="MBJ6725930.1"/>
    <property type="molecule type" value="Genomic_DNA"/>
</dbReference>
<dbReference type="GO" id="GO:0006352">
    <property type="term" value="P:DNA-templated transcription initiation"/>
    <property type="evidence" value="ECO:0007669"/>
    <property type="project" value="InterPro"/>
</dbReference>
<evidence type="ECO:0000256" key="8">
    <source>
        <dbReference type="ARBA" id="ARBA00023163"/>
    </source>
</evidence>
<dbReference type="Pfam" id="PF04552">
    <property type="entry name" value="Sigma54_DBD"/>
    <property type="match status" value="1"/>
</dbReference>
<dbReference type="Pfam" id="PF00309">
    <property type="entry name" value="Sigma54_AID"/>
    <property type="match status" value="1"/>
</dbReference>
<dbReference type="InterPro" id="IPR007634">
    <property type="entry name" value="RNA_pol_sigma_54_DNA-bd"/>
</dbReference>
<evidence type="ECO:0000256" key="7">
    <source>
        <dbReference type="ARBA" id="ARBA00023125"/>
    </source>
</evidence>
<reference evidence="12" key="1">
    <citation type="submission" date="2020-12" db="EMBL/GenBank/DDBJ databases">
        <title>Geomonas sp. Red875, isolated from river sediment.</title>
        <authorList>
            <person name="Xu Z."/>
            <person name="Zhang Z."/>
            <person name="Masuda Y."/>
            <person name="Itoh H."/>
            <person name="Senoo K."/>
        </authorList>
    </citation>
    <scope>NUCLEOTIDE SEQUENCE</scope>
    <source>
        <strain evidence="12">Red875</strain>
    </source>
</reference>
<dbReference type="PROSITE" id="PS00718">
    <property type="entry name" value="SIGMA54_2"/>
    <property type="match status" value="1"/>
</dbReference>
<dbReference type="InterPro" id="IPR000394">
    <property type="entry name" value="RNA_pol_sigma_54"/>
</dbReference>
<evidence type="ECO:0000256" key="2">
    <source>
        <dbReference type="ARBA" id="ARBA00022478"/>
    </source>
</evidence>
<evidence type="ECO:0000313" key="13">
    <source>
        <dbReference type="Proteomes" id="UP000636888"/>
    </source>
</evidence>
<keyword evidence="4" id="KW-0548">Nucleotidyltransferase</keyword>
<keyword evidence="13" id="KW-1185">Reference proteome</keyword>
<keyword evidence="2" id="KW-0240">DNA-directed RNA polymerase</keyword>
<dbReference type="Gene3D" id="1.10.10.60">
    <property type="entry name" value="Homeodomain-like"/>
    <property type="match status" value="1"/>
</dbReference>
<dbReference type="InterPro" id="IPR007046">
    <property type="entry name" value="RNA_pol_sigma_54_core-bd"/>
</dbReference>
<proteinExistence type="inferred from homology"/>
<evidence type="ECO:0000256" key="6">
    <source>
        <dbReference type="ARBA" id="ARBA00023082"/>
    </source>
</evidence>
<evidence type="ECO:0000259" key="10">
    <source>
        <dbReference type="Pfam" id="PF04552"/>
    </source>
</evidence>